<dbReference type="InterPro" id="IPR003593">
    <property type="entry name" value="AAA+_ATPase"/>
</dbReference>
<evidence type="ECO:0000256" key="2">
    <source>
        <dbReference type="ARBA" id="ARBA00022741"/>
    </source>
</evidence>
<dbReference type="OrthoDB" id="9809450at2"/>
<dbReference type="InterPro" id="IPR003439">
    <property type="entry name" value="ABC_transporter-like_ATP-bd"/>
</dbReference>
<dbReference type="STRING" id="443144.GM21_2017"/>
<keyword evidence="1" id="KW-0813">Transport</keyword>
<dbReference type="FunFam" id="3.40.50.300:FF:000032">
    <property type="entry name" value="Export ABC transporter ATP-binding protein"/>
    <property type="match status" value="1"/>
</dbReference>
<dbReference type="PROSITE" id="PS00211">
    <property type="entry name" value="ABC_TRANSPORTER_1"/>
    <property type="match status" value="1"/>
</dbReference>
<dbReference type="Pfam" id="PF00005">
    <property type="entry name" value="ABC_tran"/>
    <property type="match status" value="1"/>
</dbReference>
<feature type="domain" description="ABC transporter" evidence="5">
    <location>
        <begin position="6"/>
        <end position="234"/>
    </location>
</feature>
<evidence type="ECO:0000313" key="6">
    <source>
        <dbReference type="EMBL" id="ACT18069.1"/>
    </source>
</evidence>
<evidence type="ECO:0000256" key="3">
    <source>
        <dbReference type="ARBA" id="ARBA00022840"/>
    </source>
</evidence>
<dbReference type="AlphaFoldDB" id="C6E881"/>
<dbReference type="GO" id="GO:0098796">
    <property type="term" value="C:membrane protein complex"/>
    <property type="evidence" value="ECO:0007669"/>
    <property type="project" value="UniProtKB-ARBA"/>
</dbReference>
<keyword evidence="3" id="KW-0067">ATP-binding</keyword>
<dbReference type="InterPro" id="IPR017871">
    <property type="entry name" value="ABC_transporter-like_CS"/>
</dbReference>
<dbReference type="GO" id="GO:0005886">
    <property type="term" value="C:plasma membrane"/>
    <property type="evidence" value="ECO:0007669"/>
    <property type="project" value="TreeGrafter"/>
</dbReference>
<dbReference type="Gene3D" id="3.40.50.300">
    <property type="entry name" value="P-loop containing nucleotide triphosphate hydrolases"/>
    <property type="match status" value="1"/>
</dbReference>
<organism evidence="6">
    <name type="scientific">Geobacter sp. (strain M21)</name>
    <dbReference type="NCBI Taxonomy" id="443144"/>
    <lineage>
        <taxon>Bacteria</taxon>
        <taxon>Pseudomonadati</taxon>
        <taxon>Thermodesulfobacteriota</taxon>
        <taxon>Desulfuromonadia</taxon>
        <taxon>Geobacterales</taxon>
        <taxon>Geobacteraceae</taxon>
        <taxon>Geobacter</taxon>
    </lineage>
</organism>
<comment type="similarity">
    <text evidence="4">Belongs to the ABC transporter superfamily. Macrolide exporter (TC 3.A.1.122) family.</text>
</comment>
<accession>C6E881</accession>
<dbReference type="SUPFAM" id="SSF52540">
    <property type="entry name" value="P-loop containing nucleoside triphosphate hydrolases"/>
    <property type="match status" value="1"/>
</dbReference>
<dbReference type="GO" id="GO:0016887">
    <property type="term" value="F:ATP hydrolysis activity"/>
    <property type="evidence" value="ECO:0007669"/>
    <property type="project" value="InterPro"/>
</dbReference>
<dbReference type="InterPro" id="IPR015854">
    <property type="entry name" value="ABC_transpr_LolD-like"/>
</dbReference>
<name>C6E881_GEOSM</name>
<reference evidence="6" key="1">
    <citation type="submission" date="2009-07" db="EMBL/GenBank/DDBJ databases">
        <title>Complete sequence of Geobacter sp. M21.</title>
        <authorList>
            <consortium name="US DOE Joint Genome Institute"/>
            <person name="Lucas S."/>
            <person name="Copeland A."/>
            <person name="Lapidus A."/>
            <person name="Glavina del Rio T."/>
            <person name="Dalin E."/>
            <person name="Tice H."/>
            <person name="Bruce D."/>
            <person name="Goodwin L."/>
            <person name="Pitluck S."/>
            <person name="Saunders E."/>
            <person name="Brettin T."/>
            <person name="Detter J.C."/>
            <person name="Han C."/>
            <person name="Larimer F."/>
            <person name="Land M."/>
            <person name="Hauser L."/>
            <person name="Kyrpides N."/>
            <person name="Ovchinnikova G."/>
            <person name="Lovley D."/>
        </authorList>
    </citation>
    <scope>NUCLEOTIDE SEQUENCE [LARGE SCALE GENOMIC DNA]</scope>
    <source>
        <strain evidence="6">M21</strain>
    </source>
</reference>
<dbReference type="SMART" id="SM00382">
    <property type="entry name" value="AAA"/>
    <property type="match status" value="1"/>
</dbReference>
<dbReference type="HOGENOM" id="CLU_000604_1_22_7"/>
<evidence type="ECO:0000256" key="4">
    <source>
        <dbReference type="ARBA" id="ARBA00038388"/>
    </source>
</evidence>
<dbReference type="PROSITE" id="PS50893">
    <property type="entry name" value="ABC_TRANSPORTER_2"/>
    <property type="match status" value="1"/>
</dbReference>
<dbReference type="InterPro" id="IPR017911">
    <property type="entry name" value="MacB-like_ATP-bd"/>
</dbReference>
<dbReference type="PANTHER" id="PTHR24220:SF685">
    <property type="entry name" value="ABC TRANSPORTER RELATED"/>
    <property type="match status" value="1"/>
</dbReference>
<dbReference type="PANTHER" id="PTHR24220">
    <property type="entry name" value="IMPORT ATP-BINDING PROTEIN"/>
    <property type="match status" value="1"/>
</dbReference>
<dbReference type="GO" id="GO:0005524">
    <property type="term" value="F:ATP binding"/>
    <property type="evidence" value="ECO:0007669"/>
    <property type="project" value="UniProtKB-KW"/>
</dbReference>
<dbReference type="eggNOG" id="COG1136">
    <property type="taxonomic scope" value="Bacteria"/>
</dbReference>
<gene>
    <name evidence="6" type="ordered locus">GM21_2017</name>
</gene>
<protein>
    <submittedName>
        <fullName evidence="6">ABC transporter related protein</fullName>
    </submittedName>
</protein>
<proteinExistence type="inferred from homology"/>
<dbReference type="KEGG" id="gem:GM21_2017"/>
<evidence type="ECO:0000256" key="1">
    <source>
        <dbReference type="ARBA" id="ARBA00022448"/>
    </source>
</evidence>
<dbReference type="EMBL" id="CP001661">
    <property type="protein sequence ID" value="ACT18069.1"/>
    <property type="molecule type" value="Genomic_DNA"/>
</dbReference>
<dbReference type="InterPro" id="IPR027417">
    <property type="entry name" value="P-loop_NTPase"/>
</dbReference>
<keyword evidence="2" id="KW-0547">Nucleotide-binding</keyword>
<dbReference type="CDD" id="cd03255">
    <property type="entry name" value="ABC_MJ0796_LolCDE_FtsE"/>
    <property type="match status" value="1"/>
</dbReference>
<dbReference type="GO" id="GO:0022857">
    <property type="term" value="F:transmembrane transporter activity"/>
    <property type="evidence" value="ECO:0007669"/>
    <property type="project" value="TreeGrafter"/>
</dbReference>
<evidence type="ECO:0000259" key="5">
    <source>
        <dbReference type="PROSITE" id="PS50893"/>
    </source>
</evidence>
<sequence>MAEPIIQLSGVCKSFQEGERERVVFRDASLVVEPGEWLFLLGRSGSGKSTLLNLVSGIDLPDSGEVRVAGQPLNRQSERERTLFRRSSIGFVFQFYNLIPTLTVLENVLLPLELAGLLNQEQDDLARDLLQQVGLADRAASFPDRLSGGEQQRVAVARALVHRPKLVLADEPTGNLDAETGRQVLDLFQRLLRESGTTLLLVTHSGEVAALADRVLTIENGLLVEAGRRAGGEP</sequence>